<evidence type="ECO:0000313" key="2">
    <source>
        <dbReference type="Proteomes" id="UP000887574"/>
    </source>
</evidence>
<accession>A0A915DDC7</accession>
<name>A0A915DDC7_9BILA</name>
<evidence type="ECO:0000256" key="1">
    <source>
        <dbReference type="SAM" id="MobiDB-lite"/>
    </source>
</evidence>
<feature type="region of interest" description="Disordered" evidence="1">
    <location>
        <begin position="1"/>
        <end position="40"/>
    </location>
</feature>
<evidence type="ECO:0000313" key="3">
    <source>
        <dbReference type="WBParaSite" id="jg1824"/>
    </source>
</evidence>
<dbReference type="AlphaFoldDB" id="A0A915DDC7"/>
<protein>
    <submittedName>
        <fullName evidence="3">Uncharacterized protein</fullName>
    </submittedName>
</protein>
<organism evidence="2 3">
    <name type="scientific">Ditylenchus dipsaci</name>
    <dbReference type="NCBI Taxonomy" id="166011"/>
    <lineage>
        <taxon>Eukaryota</taxon>
        <taxon>Metazoa</taxon>
        <taxon>Ecdysozoa</taxon>
        <taxon>Nematoda</taxon>
        <taxon>Chromadorea</taxon>
        <taxon>Rhabditida</taxon>
        <taxon>Tylenchina</taxon>
        <taxon>Tylenchomorpha</taxon>
        <taxon>Sphaerularioidea</taxon>
        <taxon>Anguinidae</taxon>
        <taxon>Anguininae</taxon>
        <taxon>Ditylenchus</taxon>
    </lineage>
</organism>
<sequence length="89" mass="10401">MRKRSRPDSRSFNFGRSGFRHSTSSASRARPASRSNWKNTGCQKRLHNSVLDRLIEHMSFEDVVEAYGHRFCPQFAKESLKKALFLKNR</sequence>
<proteinExistence type="predicted"/>
<dbReference type="Proteomes" id="UP000887574">
    <property type="component" value="Unplaced"/>
</dbReference>
<reference evidence="3" key="1">
    <citation type="submission" date="2022-11" db="UniProtKB">
        <authorList>
            <consortium name="WormBaseParasite"/>
        </authorList>
    </citation>
    <scope>IDENTIFICATION</scope>
</reference>
<keyword evidence="2" id="KW-1185">Reference proteome</keyword>
<dbReference type="WBParaSite" id="jg1824">
    <property type="protein sequence ID" value="jg1824"/>
    <property type="gene ID" value="jg1824"/>
</dbReference>
<feature type="compositionally biased region" description="Low complexity" evidence="1">
    <location>
        <begin position="22"/>
        <end position="35"/>
    </location>
</feature>